<comment type="caution">
    <text evidence="2">The sequence shown here is derived from an EMBL/GenBank/DDBJ whole genome shotgun (WGS) entry which is preliminary data.</text>
</comment>
<evidence type="ECO:0000313" key="2">
    <source>
        <dbReference type="EMBL" id="TDH20935.1"/>
    </source>
</evidence>
<reference evidence="4 5" key="2">
    <citation type="journal article" date="2019" name="Sci. Rep.">
        <title>Extended insight into the Mycobacterium chelonae-abscessus complex through whole genome sequencing of Mycobacterium salmoniphilum outbreak and Mycobacterium salmoniphilum-like strains.</title>
        <authorList>
            <person name="Behra P.R.K."/>
            <person name="Das S."/>
            <person name="Pettersson B.M.F."/>
            <person name="Shirreff L."/>
            <person name="DuCote T."/>
            <person name="Jacobsson K.G."/>
            <person name="Ennis D.G."/>
            <person name="Kirsebom L.A."/>
        </authorList>
    </citation>
    <scope>NUCLEOTIDE SEQUENCE [LARGE SCALE GENOMIC DNA]</scope>
    <source>
        <strain evidence="3 4">CCUG 63697</strain>
        <strain evidence="2 5">DSM 45524</strain>
    </source>
</reference>
<dbReference type="RefSeq" id="WP_078335112.1">
    <property type="nucleotide sequence ID" value="NZ_MAFQ01000009.1"/>
</dbReference>
<dbReference type="EMBL" id="PECC01000026">
    <property type="protein sequence ID" value="TDZ52505.1"/>
    <property type="molecule type" value="Genomic_DNA"/>
</dbReference>
<keyword evidence="4" id="KW-1185">Reference proteome</keyword>
<evidence type="ECO:0000256" key="1">
    <source>
        <dbReference type="SAM" id="SignalP"/>
    </source>
</evidence>
<reference evidence="2" key="1">
    <citation type="submission" date="2018-12" db="EMBL/GenBank/DDBJ databases">
        <authorList>
            <person name="Behra P.R.K."/>
            <person name="Das S."/>
            <person name="Pettersson B.M.F."/>
            <person name="Shirreff L."/>
            <person name="Ducote T."/>
            <person name="Jacobsson K.-G."/>
            <person name="Ennis D.G."/>
            <person name="Kirsebom L.A."/>
        </authorList>
    </citation>
    <scope>NUCLEOTIDE SEQUENCE</scope>
    <source>
        <strain evidence="2">DSM 45524</strain>
    </source>
</reference>
<dbReference type="Proteomes" id="UP000295165">
    <property type="component" value="Unassembled WGS sequence"/>
</dbReference>
<dbReference type="EMBL" id="RXLR01000015">
    <property type="protein sequence ID" value="TDH20935.1"/>
    <property type="molecule type" value="Genomic_DNA"/>
</dbReference>
<dbReference type="Proteomes" id="UP000295627">
    <property type="component" value="Unassembled WGS sequence"/>
</dbReference>
<evidence type="ECO:0000313" key="5">
    <source>
        <dbReference type="Proteomes" id="UP000295627"/>
    </source>
</evidence>
<accession>A0A4R5P9T3</accession>
<sequence>MTRTHVLAAFPLAPLLVVGVMCTVPVTAHAAPELCDTGQDTVSSFETPRLAVAICESDNAFQYRQLTKQDQTRLDLPAREFPIYGKWAAGRAFEAQDDGCTYQIFTFNEHVGNFGANCPVPLSEDGLPPSR</sequence>
<gene>
    <name evidence="3" type="ORF">CCUG63697_00987</name>
    <name evidence="2" type="ORF">EJ571_13185</name>
</gene>
<feature type="signal peptide" evidence="1">
    <location>
        <begin position="1"/>
        <end position="30"/>
    </location>
</feature>
<name>A0A4R5P9T3_9MYCO</name>
<proteinExistence type="predicted"/>
<protein>
    <recommendedName>
        <fullName evidence="6">Secreted protein</fullName>
    </recommendedName>
</protein>
<evidence type="ECO:0000313" key="4">
    <source>
        <dbReference type="Proteomes" id="UP000295165"/>
    </source>
</evidence>
<evidence type="ECO:0008006" key="6">
    <source>
        <dbReference type="Google" id="ProtNLM"/>
    </source>
</evidence>
<keyword evidence="1" id="KW-0732">Signal</keyword>
<dbReference type="AlphaFoldDB" id="A0A4R5P9T3"/>
<feature type="chain" id="PRO_5036121404" description="Secreted protein" evidence="1">
    <location>
        <begin position="31"/>
        <end position="131"/>
    </location>
</feature>
<organism evidence="2 5">
    <name type="scientific">Mycobacteroides franklinii</name>
    <dbReference type="NCBI Taxonomy" id="948102"/>
    <lineage>
        <taxon>Bacteria</taxon>
        <taxon>Bacillati</taxon>
        <taxon>Actinomycetota</taxon>
        <taxon>Actinomycetes</taxon>
        <taxon>Mycobacteriales</taxon>
        <taxon>Mycobacteriaceae</taxon>
        <taxon>Mycobacteroides</taxon>
    </lineage>
</organism>
<evidence type="ECO:0000313" key="3">
    <source>
        <dbReference type="EMBL" id="TDZ52505.1"/>
    </source>
</evidence>